<proteinExistence type="predicted"/>
<dbReference type="EMBL" id="CM037622">
    <property type="protein sequence ID" value="KAH8002861.1"/>
    <property type="molecule type" value="Genomic_DNA"/>
</dbReference>
<organism evidence="1 2">
    <name type="scientific">Sphaerodactylus townsendi</name>
    <dbReference type="NCBI Taxonomy" id="933632"/>
    <lineage>
        <taxon>Eukaryota</taxon>
        <taxon>Metazoa</taxon>
        <taxon>Chordata</taxon>
        <taxon>Craniata</taxon>
        <taxon>Vertebrata</taxon>
        <taxon>Euteleostomi</taxon>
        <taxon>Lepidosauria</taxon>
        <taxon>Squamata</taxon>
        <taxon>Bifurcata</taxon>
        <taxon>Gekkota</taxon>
        <taxon>Sphaerodactylidae</taxon>
        <taxon>Sphaerodactylus</taxon>
    </lineage>
</organism>
<evidence type="ECO:0000313" key="1">
    <source>
        <dbReference type="EMBL" id="KAH8002861.1"/>
    </source>
</evidence>
<sequence length="203" mass="23312">MLALKHLPFLVNLVQLGSMSSVCLSTGNSLHVMLFSELKKTLLFLMIQFLVVQFSCQFKDLLLVFMFFLQTGTILLQFLKQRLVLLQGIKIWWQKLVGCLISQQFLQIPLFVVGILLLLLFTFLLELEVMFGMDHSHLHQMQAFFKSTNVNLGVFDIRQGMRHPGSSPCTDELNPGHRVLKLPGQEHSRDSLVEPWMVERPIS</sequence>
<name>A0ACB8FCP8_9SAUR</name>
<keyword evidence="2" id="KW-1185">Reference proteome</keyword>
<dbReference type="Proteomes" id="UP000827872">
    <property type="component" value="Linkage Group LG09"/>
</dbReference>
<accession>A0ACB8FCP8</accession>
<comment type="caution">
    <text evidence="1">The sequence shown here is derived from an EMBL/GenBank/DDBJ whole genome shotgun (WGS) entry which is preliminary data.</text>
</comment>
<evidence type="ECO:0000313" key="2">
    <source>
        <dbReference type="Proteomes" id="UP000827872"/>
    </source>
</evidence>
<gene>
    <name evidence="1" type="ORF">K3G42_001948</name>
</gene>
<reference evidence="1" key="1">
    <citation type="submission" date="2021-08" db="EMBL/GenBank/DDBJ databases">
        <title>The first chromosome-level gecko genome reveals the dynamic sex chromosomes of Neotropical dwarf geckos (Sphaerodactylidae: Sphaerodactylus).</title>
        <authorList>
            <person name="Pinto B.J."/>
            <person name="Keating S.E."/>
            <person name="Gamble T."/>
        </authorList>
    </citation>
    <scope>NUCLEOTIDE SEQUENCE</scope>
    <source>
        <strain evidence="1">TG3544</strain>
    </source>
</reference>
<protein>
    <submittedName>
        <fullName evidence="1">Uncharacterized protein</fullName>
    </submittedName>
</protein>